<dbReference type="GO" id="GO:0016491">
    <property type="term" value="F:oxidoreductase activity"/>
    <property type="evidence" value="ECO:0007669"/>
    <property type="project" value="InterPro"/>
</dbReference>
<comment type="similarity">
    <text evidence="1">Belongs to the F420H(2)-dependent quinone reductase family.</text>
</comment>
<name>A0AAU7DSS6_9MICO</name>
<dbReference type="GO" id="GO:0005886">
    <property type="term" value="C:plasma membrane"/>
    <property type="evidence" value="ECO:0007669"/>
    <property type="project" value="TreeGrafter"/>
</dbReference>
<accession>A0AAU7DSS6</accession>
<dbReference type="Pfam" id="PF04075">
    <property type="entry name" value="F420H2_quin_red"/>
    <property type="match status" value="1"/>
</dbReference>
<reference evidence="3" key="1">
    <citation type="submission" date="2024-02" db="EMBL/GenBank/DDBJ databases">
        <title>Tomenella chthoni gen. nov. sp. nov., a member of the family Jonesiaceae isolated from bat guano.</title>
        <authorList>
            <person name="Miller S.L."/>
            <person name="King J."/>
            <person name="Sankaranarayanan K."/>
            <person name="Lawson P.A."/>
        </authorList>
    </citation>
    <scope>NUCLEOTIDE SEQUENCE</scope>
    <source>
        <strain evidence="3">BS-20</strain>
    </source>
</reference>
<dbReference type="GO" id="GO:0070967">
    <property type="term" value="F:coenzyme F420 binding"/>
    <property type="evidence" value="ECO:0007669"/>
    <property type="project" value="TreeGrafter"/>
</dbReference>
<gene>
    <name evidence="3" type="ORF">V5R04_08825</name>
</gene>
<protein>
    <submittedName>
        <fullName evidence="3">Nitroreductase/quinone reductase family protein</fullName>
    </submittedName>
</protein>
<dbReference type="Gene3D" id="2.30.110.10">
    <property type="entry name" value="Electron Transport, Fmn-binding Protein, Chain A"/>
    <property type="match status" value="1"/>
</dbReference>
<evidence type="ECO:0000256" key="1">
    <source>
        <dbReference type="ARBA" id="ARBA00008710"/>
    </source>
</evidence>
<dbReference type="InterPro" id="IPR004378">
    <property type="entry name" value="F420H2_quin_Rdtase"/>
</dbReference>
<proteinExistence type="inferred from homology"/>
<dbReference type="NCBIfam" id="TIGR00026">
    <property type="entry name" value="hi_GC_TIGR00026"/>
    <property type="match status" value="1"/>
</dbReference>
<comment type="catalytic activity">
    <reaction evidence="2">
        <text>oxidized coenzyme F420-(gamma-L-Glu)(n) + a quinol + H(+) = reduced coenzyme F420-(gamma-L-Glu)(n) + a quinone</text>
        <dbReference type="Rhea" id="RHEA:39663"/>
        <dbReference type="Rhea" id="RHEA-COMP:12939"/>
        <dbReference type="Rhea" id="RHEA-COMP:14378"/>
        <dbReference type="ChEBI" id="CHEBI:15378"/>
        <dbReference type="ChEBI" id="CHEBI:24646"/>
        <dbReference type="ChEBI" id="CHEBI:132124"/>
        <dbReference type="ChEBI" id="CHEBI:133980"/>
        <dbReference type="ChEBI" id="CHEBI:139511"/>
    </reaction>
</comment>
<sequence>MSPKFFDRNKRIISEFRENHGTVTTAQFGRRLVLLHHVGARSGKPMVTPVMHVRKNPDTWYVAASKGGAPSNPSWFYNLLAHPDIDIETPDDGTVPVHVTQLHGAQRDDAYAQFKAMSPGFIQYEQNTTRTIPVLQLTRRG</sequence>
<evidence type="ECO:0000313" key="3">
    <source>
        <dbReference type="EMBL" id="XBH20355.1"/>
    </source>
</evidence>
<dbReference type="EMBL" id="CP146203">
    <property type="protein sequence ID" value="XBH20355.1"/>
    <property type="molecule type" value="Genomic_DNA"/>
</dbReference>
<evidence type="ECO:0000256" key="2">
    <source>
        <dbReference type="ARBA" id="ARBA00049106"/>
    </source>
</evidence>
<organism evidence="3">
    <name type="scientific">Jonesiaceae bacterium BS-20</name>
    <dbReference type="NCBI Taxonomy" id="3120821"/>
    <lineage>
        <taxon>Bacteria</taxon>
        <taxon>Bacillati</taxon>
        <taxon>Actinomycetota</taxon>
        <taxon>Actinomycetes</taxon>
        <taxon>Micrococcales</taxon>
        <taxon>Jonesiaceae</taxon>
    </lineage>
</organism>
<dbReference type="AlphaFoldDB" id="A0AAU7DSS6"/>
<dbReference type="PANTHER" id="PTHR39428">
    <property type="entry name" value="F420H(2)-DEPENDENT QUINONE REDUCTASE RV1261C"/>
    <property type="match status" value="1"/>
</dbReference>
<dbReference type="InterPro" id="IPR012349">
    <property type="entry name" value="Split_barrel_FMN-bd"/>
</dbReference>
<dbReference type="PANTHER" id="PTHR39428:SF1">
    <property type="entry name" value="F420H(2)-DEPENDENT QUINONE REDUCTASE RV1261C"/>
    <property type="match status" value="1"/>
</dbReference>